<dbReference type="InterPro" id="IPR024419">
    <property type="entry name" value="YvrJ"/>
</dbReference>
<dbReference type="EMBL" id="WBXO01000010">
    <property type="protein sequence ID" value="KAB2951661.1"/>
    <property type="molecule type" value="Genomic_DNA"/>
</dbReference>
<keyword evidence="3" id="KW-1185">Reference proteome</keyword>
<name>A0A6I0ES81_9FIRM</name>
<evidence type="ECO:0000313" key="2">
    <source>
        <dbReference type="EMBL" id="KAB2951661.1"/>
    </source>
</evidence>
<dbReference type="AlphaFoldDB" id="A0A6I0ES81"/>
<organism evidence="2 3">
    <name type="scientific">Heliorestis acidaminivorans</name>
    <dbReference type="NCBI Taxonomy" id="553427"/>
    <lineage>
        <taxon>Bacteria</taxon>
        <taxon>Bacillati</taxon>
        <taxon>Bacillota</taxon>
        <taxon>Clostridia</taxon>
        <taxon>Eubacteriales</taxon>
        <taxon>Heliobacteriaceae</taxon>
        <taxon>Heliorestis</taxon>
    </lineage>
</organism>
<evidence type="ECO:0000256" key="1">
    <source>
        <dbReference type="SAM" id="Coils"/>
    </source>
</evidence>
<dbReference type="Proteomes" id="UP000468766">
    <property type="component" value="Unassembled WGS sequence"/>
</dbReference>
<comment type="caution">
    <text evidence="2">The sequence shown here is derived from an EMBL/GenBank/DDBJ whole genome shotgun (WGS) entry which is preliminary data.</text>
</comment>
<dbReference type="Pfam" id="PF12841">
    <property type="entry name" value="YvrJ"/>
    <property type="match status" value="1"/>
</dbReference>
<sequence>MAWRITYLLAPHYLPKPGGLHKTLEVTFLLEENLLNSMANVGFPIALTIFLLLRMESKLESLTQAITELTQQVKSVEQEGR</sequence>
<protein>
    <submittedName>
        <fullName evidence="2">YvrJ family protein</fullName>
    </submittedName>
</protein>
<keyword evidence="1" id="KW-0175">Coiled coil</keyword>
<accession>A0A6I0ES81</accession>
<dbReference type="OrthoDB" id="2662123at2"/>
<gene>
    <name evidence="2" type="ORF">F9B85_11550</name>
</gene>
<feature type="coiled-coil region" evidence="1">
    <location>
        <begin position="52"/>
        <end position="79"/>
    </location>
</feature>
<reference evidence="2 3" key="1">
    <citation type="submission" date="2019-10" db="EMBL/GenBank/DDBJ databases">
        <title>Whole-genome sequence of the extremophile Heliorestis acidaminivorans DSM 24790.</title>
        <authorList>
            <person name="Kyndt J.A."/>
            <person name="Meyer T.E."/>
        </authorList>
    </citation>
    <scope>NUCLEOTIDE SEQUENCE [LARGE SCALE GENOMIC DNA]</scope>
    <source>
        <strain evidence="2 3">DSM 24790</strain>
    </source>
</reference>
<evidence type="ECO:0000313" key="3">
    <source>
        <dbReference type="Proteomes" id="UP000468766"/>
    </source>
</evidence>
<proteinExistence type="predicted"/>